<evidence type="ECO:0000256" key="4">
    <source>
        <dbReference type="ARBA" id="ARBA00022448"/>
    </source>
</evidence>
<organism evidence="13 14">
    <name type="scientific">Schistosoma rodhaini</name>
    <dbReference type="NCBI Taxonomy" id="6188"/>
    <lineage>
        <taxon>Eukaryota</taxon>
        <taxon>Metazoa</taxon>
        <taxon>Spiralia</taxon>
        <taxon>Lophotrochozoa</taxon>
        <taxon>Platyhelminthes</taxon>
        <taxon>Trematoda</taxon>
        <taxon>Digenea</taxon>
        <taxon>Strigeidida</taxon>
        <taxon>Schistosomatoidea</taxon>
        <taxon>Schistosomatidae</taxon>
        <taxon>Schistosoma</taxon>
    </lineage>
</organism>
<feature type="transmembrane region" description="Helical" evidence="12">
    <location>
        <begin position="207"/>
        <end position="229"/>
    </location>
</feature>
<keyword evidence="9" id="KW-0811">Translocation</keyword>
<keyword evidence="10 12" id="KW-0472">Membrane</keyword>
<evidence type="ECO:0000256" key="7">
    <source>
        <dbReference type="ARBA" id="ARBA00022927"/>
    </source>
</evidence>
<sequence>MSEKKRKQRLAGVRLDENPLKPTLEEINVANYLHKKLPSKEGRLSGMIVRIFVAMEAIELLMNSHWARSNDDAKPTLFTSQTTAVNFMTTLFQKQMFQRAVRVKKKPTKHREDAKSLKPKLKKLTDGKIVSSKNVDATSDENLSSQDPDSKSPKYGILSSISSSINEFTMKSPNKKPMRLEIVDEQKFVLDDPHTFYVWIYEPPPGLFTWLAGAALIIGIILCCLFPIWPSELRQCAYYLTITASGLLGLLLFVGLLRFCFYLLVWLSTLGQYSFWIFPNYFEDCGFFESFRPLYSLKHASDVLVPSSKRSKSKVKSTSDVSTIDFATNSSNTSTATGSDANIVQLLCTKTTTKPPEEVKVKNVLKRDIIINE</sequence>
<evidence type="ECO:0000313" key="13">
    <source>
        <dbReference type="Proteomes" id="UP000050792"/>
    </source>
</evidence>
<keyword evidence="8 12" id="KW-1133">Transmembrane helix</keyword>
<feature type="transmembrane region" description="Helical" evidence="12">
    <location>
        <begin position="236"/>
        <end position="257"/>
    </location>
</feature>
<keyword evidence="5 12" id="KW-0812">Transmembrane</keyword>
<evidence type="ECO:0000256" key="9">
    <source>
        <dbReference type="ARBA" id="ARBA00023010"/>
    </source>
</evidence>
<evidence type="ECO:0000256" key="6">
    <source>
        <dbReference type="ARBA" id="ARBA00022824"/>
    </source>
</evidence>
<evidence type="ECO:0000256" key="11">
    <source>
        <dbReference type="SAM" id="MobiDB-lite"/>
    </source>
</evidence>
<reference evidence="13" key="1">
    <citation type="submission" date="2022-06" db="EMBL/GenBank/DDBJ databases">
        <authorList>
            <person name="Berger JAMES D."/>
            <person name="Berger JAMES D."/>
        </authorList>
    </citation>
    <scope>NUCLEOTIDE SEQUENCE [LARGE SCALE GENOMIC DNA]</scope>
</reference>
<keyword evidence="4" id="KW-0813">Transport</keyword>
<feature type="compositionally biased region" description="Polar residues" evidence="11">
    <location>
        <begin position="135"/>
        <end position="147"/>
    </location>
</feature>
<dbReference type="PANTHER" id="PTHR12443:SF9">
    <property type="entry name" value="TRANSLOCATION PROTEIN SEC62"/>
    <property type="match status" value="1"/>
</dbReference>
<keyword evidence="6" id="KW-0256">Endoplasmic reticulum</keyword>
<keyword evidence="13" id="KW-1185">Reference proteome</keyword>
<dbReference type="GO" id="GO:0031204">
    <property type="term" value="P:post-translational protein targeting to membrane, translocation"/>
    <property type="evidence" value="ECO:0007669"/>
    <property type="project" value="TreeGrafter"/>
</dbReference>
<feature type="region of interest" description="Disordered" evidence="11">
    <location>
        <begin position="135"/>
        <end position="155"/>
    </location>
</feature>
<keyword evidence="7" id="KW-0653">Protein transport</keyword>
<evidence type="ECO:0000256" key="1">
    <source>
        <dbReference type="ARBA" id="ARBA00004477"/>
    </source>
</evidence>
<evidence type="ECO:0000313" key="14">
    <source>
        <dbReference type="WBParaSite" id="SRDH1_96630.1"/>
    </source>
</evidence>
<dbReference type="Proteomes" id="UP000050792">
    <property type="component" value="Unassembled WGS sequence"/>
</dbReference>
<dbReference type="Pfam" id="PF03839">
    <property type="entry name" value="Sec62"/>
    <property type="match status" value="1"/>
</dbReference>
<comment type="subcellular location">
    <subcellularLocation>
        <location evidence="1">Endoplasmic reticulum membrane</location>
        <topology evidence="1">Multi-pass membrane protein</topology>
    </subcellularLocation>
</comment>
<evidence type="ECO:0000256" key="2">
    <source>
        <dbReference type="ARBA" id="ARBA00010604"/>
    </source>
</evidence>
<protein>
    <recommendedName>
        <fullName evidence="3">Translocation protein SEC62</fullName>
    </recommendedName>
</protein>
<comment type="similarity">
    <text evidence="2">Belongs to the SEC62 family.</text>
</comment>
<proteinExistence type="inferred from homology"/>
<evidence type="ECO:0000256" key="5">
    <source>
        <dbReference type="ARBA" id="ARBA00022692"/>
    </source>
</evidence>
<evidence type="ECO:0000256" key="10">
    <source>
        <dbReference type="ARBA" id="ARBA00023136"/>
    </source>
</evidence>
<evidence type="ECO:0000256" key="12">
    <source>
        <dbReference type="SAM" id="Phobius"/>
    </source>
</evidence>
<evidence type="ECO:0000256" key="8">
    <source>
        <dbReference type="ARBA" id="ARBA00022989"/>
    </source>
</evidence>
<accession>A0AA85GIM6</accession>
<name>A0AA85GIM6_9TREM</name>
<dbReference type="GO" id="GO:0005789">
    <property type="term" value="C:endoplasmic reticulum membrane"/>
    <property type="evidence" value="ECO:0007669"/>
    <property type="project" value="UniProtKB-SubCell"/>
</dbReference>
<dbReference type="WBParaSite" id="SRDH1_96630.1">
    <property type="protein sequence ID" value="SRDH1_96630.1"/>
    <property type="gene ID" value="SRDH1_96630"/>
</dbReference>
<dbReference type="AlphaFoldDB" id="A0AA85GIM6"/>
<reference evidence="14" key="2">
    <citation type="submission" date="2023-11" db="UniProtKB">
        <authorList>
            <consortium name="WormBaseParasite"/>
        </authorList>
    </citation>
    <scope>IDENTIFICATION</scope>
</reference>
<dbReference type="PANTHER" id="PTHR12443">
    <property type="entry name" value="TRANSLOCATION PROTEIN SEC62"/>
    <property type="match status" value="1"/>
</dbReference>
<dbReference type="InterPro" id="IPR004728">
    <property type="entry name" value="Sec62"/>
</dbReference>
<evidence type="ECO:0000256" key="3">
    <source>
        <dbReference type="ARBA" id="ARBA00021257"/>
    </source>
</evidence>